<dbReference type="EMBL" id="DUCX01000004">
    <property type="protein sequence ID" value="HIF36830.1"/>
    <property type="molecule type" value="Genomic_DNA"/>
</dbReference>
<evidence type="ECO:0000313" key="2">
    <source>
        <dbReference type="EMBL" id="HIF36830.1"/>
    </source>
</evidence>
<dbReference type="InterPro" id="IPR005019">
    <property type="entry name" value="Adenine_glyco"/>
</dbReference>
<protein>
    <submittedName>
        <fullName evidence="2">DNA-3-methyladenine glycosylase I</fullName>
    </submittedName>
</protein>
<dbReference type="AlphaFoldDB" id="A0A7J4GTH9"/>
<sequence length="188" mass="22094">MNQTKKRCEWSLKDEHYIKYHDEKWGIPVHNDKVHFEYLALEAAQAGLSWYTILIRMKGYTTAFADWDIDKIEKYDEAKIQELLQFKGIIRNRRKIEAVIHNVKPFKAIQAEFGSFDDYIWAFVDGKPIMNRLEKLGDYPATTPLSDTISKDLKKWGFKFIGTTTIYAYMQAVGIVNDHMEGCWRNES</sequence>
<evidence type="ECO:0000313" key="3">
    <source>
        <dbReference type="Proteomes" id="UP000585802"/>
    </source>
</evidence>
<dbReference type="PANTHER" id="PTHR30037:SF4">
    <property type="entry name" value="DNA-3-METHYLADENINE GLYCOSYLASE I"/>
    <property type="match status" value="1"/>
</dbReference>
<dbReference type="SUPFAM" id="SSF48150">
    <property type="entry name" value="DNA-glycosylase"/>
    <property type="match status" value="1"/>
</dbReference>
<keyword evidence="1" id="KW-0479">Metal-binding</keyword>
<reference evidence="3" key="1">
    <citation type="journal article" date="2019" name="bioRxiv">
        <title>Genome diversification in globally distributed novel marine Proteobacteria is linked to environmental adaptation.</title>
        <authorList>
            <person name="Zhou Z."/>
            <person name="Tran P.Q."/>
            <person name="Kieft K."/>
            <person name="Anantharaman K."/>
        </authorList>
    </citation>
    <scope>NUCLEOTIDE SEQUENCE [LARGE SCALE GENOMIC DNA]</scope>
</reference>
<proteinExistence type="predicted"/>
<dbReference type="Gene3D" id="1.10.340.30">
    <property type="entry name" value="Hypothetical protein, domain 2"/>
    <property type="match status" value="1"/>
</dbReference>
<organism evidence="2 3">
    <name type="scientific">Marine Group III euryarchaeote</name>
    <dbReference type="NCBI Taxonomy" id="2173149"/>
    <lineage>
        <taxon>Archaea</taxon>
        <taxon>Methanobacteriati</taxon>
        <taxon>Thermoplasmatota</taxon>
        <taxon>Thermoplasmata</taxon>
        <taxon>Candidatus Thermoprofundales</taxon>
    </lineage>
</organism>
<dbReference type="GO" id="GO:0006284">
    <property type="term" value="P:base-excision repair"/>
    <property type="evidence" value="ECO:0007669"/>
    <property type="project" value="InterPro"/>
</dbReference>
<gene>
    <name evidence="2" type="ORF">EYQ70_00145</name>
</gene>
<feature type="binding site" evidence="1">
    <location>
        <position position="21"/>
    </location>
    <ligand>
        <name>Zn(2+)</name>
        <dbReference type="ChEBI" id="CHEBI:29105"/>
    </ligand>
</feature>
<dbReference type="Proteomes" id="UP000585802">
    <property type="component" value="Unassembled WGS sequence"/>
</dbReference>
<dbReference type="Pfam" id="PF03352">
    <property type="entry name" value="Adenine_glyco"/>
    <property type="match status" value="1"/>
</dbReference>
<evidence type="ECO:0000256" key="1">
    <source>
        <dbReference type="PIRSR" id="PIRSR605019-1"/>
    </source>
</evidence>
<feature type="binding site" evidence="1">
    <location>
        <position position="179"/>
    </location>
    <ligand>
        <name>Zn(2+)</name>
        <dbReference type="ChEBI" id="CHEBI:29105"/>
    </ligand>
</feature>
<dbReference type="GO" id="GO:0046872">
    <property type="term" value="F:metal ion binding"/>
    <property type="evidence" value="ECO:0007669"/>
    <property type="project" value="UniProtKB-KW"/>
</dbReference>
<dbReference type="InterPro" id="IPR052891">
    <property type="entry name" value="DNA-3mA_glycosylase"/>
</dbReference>
<name>A0A7J4GTH9_9ARCH</name>
<feature type="binding site" evidence="1">
    <location>
        <position position="8"/>
    </location>
    <ligand>
        <name>Zn(2+)</name>
        <dbReference type="ChEBI" id="CHEBI:29105"/>
    </ligand>
</feature>
<dbReference type="PANTHER" id="PTHR30037">
    <property type="entry name" value="DNA-3-METHYLADENINE GLYCOSYLASE 1"/>
    <property type="match status" value="1"/>
</dbReference>
<dbReference type="GO" id="GO:0008725">
    <property type="term" value="F:DNA-3-methyladenine glycosylase activity"/>
    <property type="evidence" value="ECO:0007669"/>
    <property type="project" value="InterPro"/>
</dbReference>
<feature type="binding site" evidence="1">
    <location>
        <position position="183"/>
    </location>
    <ligand>
        <name>Zn(2+)</name>
        <dbReference type="ChEBI" id="CHEBI:29105"/>
    </ligand>
</feature>
<accession>A0A7J4GTH9</accession>
<keyword evidence="1" id="KW-0862">Zinc</keyword>
<dbReference type="InterPro" id="IPR011257">
    <property type="entry name" value="DNA_glycosylase"/>
</dbReference>
<comment type="caution">
    <text evidence="2">The sequence shown here is derived from an EMBL/GenBank/DDBJ whole genome shotgun (WGS) entry which is preliminary data.</text>
</comment>